<dbReference type="GO" id="GO:0003677">
    <property type="term" value="F:DNA binding"/>
    <property type="evidence" value="ECO:0007669"/>
    <property type="project" value="InterPro"/>
</dbReference>
<proteinExistence type="predicted"/>
<gene>
    <name evidence="2" type="ORF">X805_41140</name>
</gene>
<dbReference type="InterPro" id="IPR047647">
    <property type="entry name" value="ISAs1_transpos"/>
</dbReference>
<reference evidence="2 3" key="1">
    <citation type="journal article" date="2014" name="FEMS Microbiol. Ecol.">
        <title>Sphaerotilus natans encrusted with nanoball-shaped Fe(III) oxide minerals formed by nitrate-reducing mixotrophic Fe(II) oxidation.</title>
        <authorList>
            <person name="Park S."/>
            <person name="Kim D.H."/>
            <person name="Lee J.H."/>
            <person name="Hur H.G."/>
        </authorList>
    </citation>
    <scope>NUCLEOTIDE SEQUENCE [LARGE SCALE GENOMIC DNA]</scope>
    <source>
        <strain evidence="2 3">DSM 6575</strain>
    </source>
</reference>
<accession>A0A059KFZ7</accession>
<dbReference type="GO" id="GO:0006313">
    <property type="term" value="P:DNA transposition"/>
    <property type="evidence" value="ECO:0007669"/>
    <property type="project" value="InterPro"/>
</dbReference>
<dbReference type="AlphaFoldDB" id="A0A059KFZ7"/>
<evidence type="ECO:0000313" key="2">
    <source>
        <dbReference type="EMBL" id="KDB50295.1"/>
    </source>
</evidence>
<evidence type="ECO:0000259" key="1">
    <source>
        <dbReference type="Pfam" id="PF01609"/>
    </source>
</evidence>
<name>A0A059KFZ7_9BURK</name>
<dbReference type="Pfam" id="PF01609">
    <property type="entry name" value="DDE_Tnp_1"/>
    <property type="match status" value="1"/>
</dbReference>
<dbReference type="EMBL" id="AZRA01000160">
    <property type="protein sequence ID" value="KDB50295.1"/>
    <property type="molecule type" value="Genomic_DNA"/>
</dbReference>
<sequence>MVDKGHGRIETRQCVVAHDVSALGEVAAQWRGLRSVGRIRSTREIVNGRAKGEGGTEWRYYISSTQLSPERFEAAVRTHWGIENQCHWVLDMTFSEDDCRIRVGDGAENFAILRRMSLNLLKQEKSRKTSLNIKRQKAAWSPKYLETVLGISPK</sequence>
<dbReference type="Proteomes" id="UP000026714">
    <property type="component" value="Unassembled WGS sequence"/>
</dbReference>
<dbReference type="PANTHER" id="PTHR30298">
    <property type="entry name" value="H REPEAT-ASSOCIATED PREDICTED TRANSPOSASE"/>
    <property type="match status" value="1"/>
</dbReference>
<dbReference type="eggNOG" id="COG5433">
    <property type="taxonomic scope" value="Bacteria"/>
</dbReference>
<dbReference type="PANTHER" id="PTHR30298:SF0">
    <property type="entry name" value="PROTEIN YBFL-RELATED"/>
    <property type="match status" value="1"/>
</dbReference>
<dbReference type="NCBIfam" id="NF033564">
    <property type="entry name" value="transpos_ISAs1"/>
    <property type="match status" value="1"/>
</dbReference>
<dbReference type="InterPro" id="IPR051698">
    <property type="entry name" value="Transposase_11-like"/>
</dbReference>
<comment type="caution">
    <text evidence="2">The sequence shown here is derived from an EMBL/GenBank/DDBJ whole genome shotgun (WGS) entry which is preliminary data.</text>
</comment>
<evidence type="ECO:0000313" key="3">
    <source>
        <dbReference type="Proteomes" id="UP000026714"/>
    </source>
</evidence>
<dbReference type="STRING" id="34103.SAMN05421778_1241"/>
<dbReference type="InterPro" id="IPR002559">
    <property type="entry name" value="Transposase_11"/>
</dbReference>
<protein>
    <recommendedName>
        <fullName evidence="1">Transposase IS4-like domain-containing protein</fullName>
    </recommendedName>
</protein>
<organism evidence="2 3">
    <name type="scientific">Sphaerotilus natans subsp. natans DSM 6575</name>
    <dbReference type="NCBI Taxonomy" id="1286631"/>
    <lineage>
        <taxon>Bacteria</taxon>
        <taxon>Pseudomonadati</taxon>
        <taxon>Pseudomonadota</taxon>
        <taxon>Betaproteobacteria</taxon>
        <taxon>Burkholderiales</taxon>
        <taxon>Sphaerotilaceae</taxon>
        <taxon>Sphaerotilus</taxon>
    </lineage>
</organism>
<dbReference type="GO" id="GO:0004803">
    <property type="term" value="F:transposase activity"/>
    <property type="evidence" value="ECO:0007669"/>
    <property type="project" value="InterPro"/>
</dbReference>
<keyword evidence="3" id="KW-1185">Reference proteome</keyword>
<feature type="domain" description="Transposase IS4-like" evidence="1">
    <location>
        <begin position="3"/>
        <end position="120"/>
    </location>
</feature>